<dbReference type="AlphaFoldDB" id="S6BGL4"/>
<dbReference type="EMBL" id="AK441480">
    <property type="protein sequence ID" value="BAN65274.1"/>
    <property type="molecule type" value="mRNA"/>
</dbReference>
<organism evidence="1">
    <name type="scientific">Babesia bovis</name>
    <dbReference type="NCBI Taxonomy" id="5865"/>
    <lineage>
        <taxon>Eukaryota</taxon>
        <taxon>Sar</taxon>
        <taxon>Alveolata</taxon>
        <taxon>Apicomplexa</taxon>
        <taxon>Aconoidasida</taxon>
        <taxon>Piroplasmida</taxon>
        <taxon>Babesiidae</taxon>
        <taxon>Babesia</taxon>
    </lineage>
</organism>
<protein>
    <submittedName>
        <fullName evidence="1">Uncharacterized protein</fullName>
    </submittedName>
</protein>
<reference evidence="1" key="1">
    <citation type="journal article" date="2014" name="BMC Genomics">
        <title>The Babesia bovis gene and promoter model: an update from full-length EST analysis.</title>
        <authorList>
            <person name="Yamagishi J."/>
            <person name="Wakaguri H."/>
            <person name="Yokoyama N."/>
            <person name="Yamashita R."/>
            <person name="Suzuki Y."/>
            <person name="Xuan X."/>
            <person name="Igarashi I."/>
        </authorList>
    </citation>
    <scope>NUCLEOTIDE SEQUENCE</scope>
    <source>
        <strain evidence="1">Texas</strain>
    </source>
</reference>
<accession>S6BGL4</accession>
<proteinExistence type="evidence at transcript level"/>
<evidence type="ECO:0000313" key="1">
    <source>
        <dbReference type="EMBL" id="BAN65274.1"/>
    </source>
</evidence>
<sequence length="56" mass="6118">MSLGDSTHPSKESTILRSLFKSHVSMLCGSDGCNKSALNLANSILYMSQSNFFTFL</sequence>
<name>S6BGL4_BABBO</name>